<keyword evidence="4" id="KW-1185">Reference proteome</keyword>
<dbReference type="EMBL" id="FNNE01000003">
    <property type="protein sequence ID" value="SDW56422.1"/>
    <property type="molecule type" value="Genomic_DNA"/>
</dbReference>
<dbReference type="InterPro" id="IPR001455">
    <property type="entry name" value="TusA-like"/>
</dbReference>
<protein>
    <submittedName>
        <fullName evidence="3">tRNA 2-thiouridine synthesizing protein A</fullName>
    </submittedName>
</protein>
<dbReference type="RefSeq" id="WP_091811968.1">
    <property type="nucleotide sequence ID" value="NZ_FNNE01000003.1"/>
</dbReference>
<sequence>MNIPEHQAELDARGLFCPEPVMMLHNRILEVPEGGILKVMATDPSTTRDIPRFCQFLNHELVATEQSDQDFVYYIRRGA</sequence>
<proteinExistence type="inferred from homology"/>
<reference evidence="3 4" key="1">
    <citation type="submission" date="2016-10" db="EMBL/GenBank/DDBJ databases">
        <authorList>
            <person name="de Groot N.N."/>
        </authorList>
    </citation>
    <scope>NUCLEOTIDE SEQUENCE [LARGE SCALE GENOMIC DNA]</scope>
    <source>
        <strain evidence="3 4">CGMCC 1.7059</strain>
    </source>
</reference>
<dbReference type="SUPFAM" id="SSF64307">
    <property type="entry name" value="SirA-like"/>
    <property type="match status" value="1"/>
</dbReference>
<dbReference type="PANTHER" id="PTHR33279:SF2">
    <property type="entry name" value="SULFUR CARRIER PROTEIN TUSA"/>
    <property type="match status" value="1"/>
</dbReference>
<dbReference type="PANTHER" id="PTHR33279">
    <property type="entry name" value="SULFUR CARRIER PROTEIN YEDF-RELATED"/>
    <property type="match status" value="1"/>
</dbReference>
<evidence type="ECO:0000313" key="3">
    <source>
        <dbReference type="EMBL" id="SDW56422.1"/>
    </source>
</evidence>
<evidence type="ECO:0000313" key="4">
    <source>
        <dbReference type="Proteomes" id="UP000199675"/>
    </source>
</evidence>
<gene>
    <name evidence="3" type="ORF">SAMN04487960_103131</name>
</gene>
<dbReference type="Pfam" id="PF01206">
    <property type="entry name" value="TusA"/>
    <property type="match status" value="1"/>
</dbReference>
<dbReference type="OrthoDB" id="9797352at2"/>
<accession>A0A1H2UJZ7</accession>
<feature type="domain" description="UPF0033" evidence="2">
    <location>
        <begin position="10"/>
        <end position="34"/>
    </location>
</feature>
<dbReference type="NCBIfam" id="NF001423">
    <property type="entry name" value="PRK00299.1"/>
    <property type="match status" value="1"/>
</dbReference>
<dbReference type="Gene3D" id="3.30.110.40">
    <property type="entry name" value="TusA-like domain"/>
    <property type="match status" value="1"/>
</dbReference>
<dbReference type="Proteomes" id="UP000199675">
    <property type="component" value="Unassembled WGS sequence"/>
</dbReference>
<dbReference type="AlphaFoldDB" id="A0A1H2UJZ7"/>
<comment type="similarity">
    <text evidence="1">Belongs to the sulfur carrier protein TusA family.</text>
</comment>
<evidence type="ECO:0000259" key="2">
    <source>
        <dbReference type="PROSITE" id="PS01148"/>
    </source>
</evidence>
<name>A0A1H2UJZ7_9GAMM</name>
<evidence type="ECO:0000256" key="1">
    <source>
        <dbReference type="ARBA" id="ARBA00008984"/>
    </source>
</evidence>
<dbReference type="InterPro" id="IPR036868">
    <property type="entry name" value="TusA-like_sf"/>
</dbReference>
<dbReference type="PROSITE" id="PS01148">
    <property type="entry name" value="UPF0033"/>
    <property type="match status" value="1"/>
</dbReference>
<dbReference type="STRING" id="488533.SAMN04487960_103131"/>
<organism evidence="3 4">
    <name type="scientific">Marinobacter mobilis</name>
    <dbReference type="NCBI Taxonomy" id="488533"/>
    <lineage>
        <taxon>Bacteria</taxon>
        <taxon>Pseudomonadati</taxon>
        <taxon>Pseudomonadota</taxon>
        <taxon>Gammaproteobacteria</taxon>
        <taxon>Pseudomonadales</taxon>
        <taxon>Marinobacteraceae</taxon>
        <taxon>Marinobacter</taxon>
    </lineage>
</organism>